<gene>
    <name evidence="1" type="ORF">DD235_06505</name>
</gene>
<accession>A0A2V1K1K0</accession>
<evidence type="ECO:0000313" key="2">
    <source>
        <dbReference type="Proteomes" id="UP000245212"/>
    </source>
</evidence>
<protein>
    <recommendedName>
        <fullName evidence="3">Enolase</fullName>
    </recommendedName>
</protein>
<proteinExistence type="predicted"/>
<dbReference type="RefSeq" id="WP_109061255.1">
    <property type="nucleotide sequence ID" value="NZ_QETA01000002.1"/>
</dbReference>
<evidence type="ECO:0000313" key="1">
    <source>
        <dbReference type="EMBL" id="PWF23976.1"/>
    </source>
</evidence>
<name>A0A2V1K1K0_9BURK</name>
<organism evidence="1 2">
    <name type="scientific">Corticimicrobacter populi</name>
    <dbReference type="NCBI Taxonomy" id="2175229"/>
    <lineage>
        <taxon>Bacteria</taxon>
        <taxon>Pseudomonadati</taxon>
        <taxon>Pseudomonadota</taxon>
        <taxon>Betaproteobacteria</taxon>
        <taxon>Burkholderiales</taxon>
        <taxon>Alcaligenaceae</taxon>
        <taxon>Corticimicrobacter</taxon>
    </lineage>
</organism>
<dbReference type="AlphaFoldDB" id="A0A2V1K1K0"/>
<reference evidence="2" key="1">
    <citation type="submission" date="2018-05" db="EMBL/GenBank/DDBJ databases">
        <authorList>
            <person name="Li Y."/>
        </authorList>
    </citation>
    <scope>NUCLEOTIDE SEQUENCE [LARGE SCALE GENOMIC DNA]</scope>
    <source>
        <strain evidence="2">3d-2-2</strain>
    </source>
</reference>
<evidence type="ECO:0008006" key="3">
    <source>
        <dbReference type="Google" id="ProtNLM"/>
    </source>
</evidence>
<keyword evidence="2" id="KW-1185">Reference proteome</keyword>
<dbReference type="Proteomes" id="UP000245212">
    <property type="component" value="Unassembled WGS sequence"/>
</dbReference>
<sequence length="275" mass="31823">MASTDNDMHPDIPCQDIRQAQPWLRAFPDPAEVFSPEQPWLPHYFNALVSVDLGRIDPTWQGWLHLVSPIEPLDGYLGEEGTHTPFTAPNWIAFRQDETGHYHFLGERTYFGLDAPLVATHPFRIKREQEAREQLARYYQEEHATFSASHARWLKNGILDWPHPDDPTRCKSEYDRERYPDIMHGRDPLECGQPLIEQLGGTTGYGNWSDTPEIPSAFILDSGDSDNVFPRWQDGRPFRFIASTAGYPWRRHGADSILVFFEPQERTVLITFDWS</sequence>
<comment type="caution">
    <text evidence="1">The sequence shown here is derived from an EMBL/GenBank/DDBJ whole genome shotgun (WGS) entry which is preliminary data.</text>
</comment>
<dbReference type="EMBL" id="QETA01000002">
    <property type="protein sequence ID" value="PWF23976.1"/>
    <property type="molecule type" value="Genomic_DNA"/>
</dbReference>